<feature type="region of interest" description="Disordered" evidence="1">
    <location>
        <begin position="1"/>
        <end position="35"/>
    </location>
</feature>
<evidence type="ECO:0000313" key="3">
    <source>
        <dbReference type="Proteomes" id="UP001605036"/>
    </source>
</evidence>
<dbReference type="EMBL" id="JBHFFA010000008">
    <property type="protein sequence ID" value="KAL2609207.1"/>
    <property type="molecule type" value="Genomic_DNA"/>
</dbReference>
<dbReference type="Proteomes" id="UP001605036">
    <property type="component" value="Unassembled WGS sequence"/>
</dbReference>
<organism evidence="2 3">
    <name type="scientific">Riccia fluitans</name>
    <dbReference type="NCBI Taxonomy" id="41844"/>
    <lineage>
        <taxon>Eukaryota</taxon>
        <taxon>Viridiplantae</taxon>
        <taxon>Streptophyta</taxon>
        <taxon>Embryophyta</taxon>
        <taxon>Marchantiophyta</taxon>
        <taxon>Marchantiopsida</taxon>
        <taxon>Marchantiidae</taxon>
        <taxon>Marchantiales</taxon>
        <taxon>Ricciaceae</taxon>
        <taxon>Riccia</taxon>
    </lineage>
</organism>
<evidence type="ECO:0000256" key="1">
    <source>
        <dbReference type="SAM" id="MobiDB-lite"/>
    </source>
</evidence>
<protein>
    <submittedName>
        <fullName evidence="2">Uncharacterized protein</fullName>
    </submittedName>
</protein>
<evidence type="ECO:0000313" key="2">
    <source>
        <dbReference type="EMBL" id="KAL2609207.1"/>
    </source>
</evidence>
<keyword evidence="3" id="KW-1185">Reference proteome</keyword>
<gene>
    <name evidence="2" type="ORF">R1flu_027780</name>
</gene>
<proteinExistence type="predicted"/>
<feature type="region of interest" description="Disordered" evidence="1">
    <location>
        <begin position="74"/>
        <end position="109"/>
    </location>
</feature>
<name>A0ABD1XJT5_9MARC</name>
<feature type="compositionally biased region" description="Polar residues" evidence="1">
    <location>
        <begin position="25"/>
        <end position="34"/>
    </location>
</feature>
<accession>A0ABD1XJT5</accession>
<dbReference type="AlphaFoldDB" id="A0ABD1XJT5"/>
<comment type="caution">
    <text evidence="2">The sequence shown here is derived from an EMBL/GenBank/DDBJ whole genome shotgun (WGS) entry which is preliminary data.</text>
</comment>
<reference evidence="2 3" key="1">
    <citation type="submission" date="2024-09" db="EMBL/GenBank/DDBJ databases">
        <title>Chromosome-scale assembly of Riccia fluitans.</title>
        <authorList>
            <person name="Paukszto L."/>
            <person name="Sawicki J."/>
            <person name="Karawczyk K."/>
            <person name="Piernik-Szablinska J."/>
            <person name="Szczecinska M."/>
            <person name="Mazdziarz M."/>
        </authorList>
    </citation>
    <scope>NUCLEOTIDE SEQUENCE [LARGE SCALE GENOMIC DNA]</scope>
    <source>
        <strain evidence="2">Rf_01</strain>
        <tissue evidence="2">Aerial parts of the thallus</tissue>
    </source>
</reference>
<sequence length="109" mass="11643">MDGAEARDLYPAIVGDAREAPMSKGSRQNGSITSGKGLALRVGLRSLHLDPASWRWSARAARVARADCRVPVRRRAQNVPGGPQNPHGALPWAVNGRLRTGTDKGNPIV</sequence>